<sequence>MTPVKWTKLKPKGKHLDEDDREYLEKMARQNRQLPKHKRLTQADMADELGVDPSTISRELRRGQVTQRNPLWREYTIYSASAAQEKN</sequence>
<dbReference type="Pfam" id="PF13936">
    <property type="entry name" value="HTH_38"/>
    <property type="match status" value="1"/>
</dbReference>
<organism evidence="2 3">
    <name type="scientific">Dolosigranulum pigrum</name>
    <dbReference type="NCBI Taxonomy" id="29394"/>
    <lineage>
        <taxon>Bacteria</taxon>
        <taxon>Bacillati</taxon>
        <taxon>Bacillota</taxon>
        <taxon>Bacilli</taxon>
        <taxon>Lactobacillales</taxon>
        <taxon>Carnobacteriaceae</taxon>
        <taxon>Dolosigranulum</taxon>
    </lineage>
</organism>
<reference evidence="2 3" key="1">
    <citation type="submission" date="2017-01" db="EMBL/GenBank/DDBJ databases">
        <title>Complete Genome Sequence of Dolosigranulum pigrum isolated from a Patient with interstitial lung disease.</title>
        <authorList>
            <person name="Mukhopadhyay R."/>
            <person name="Joaquin J."/>
            <person name="Hogue R."/>
            <person name="Fitzgerald S."/>
            <person name="Jospin G."/>
            <person name="Eisen J.A."/>
            <person name="Chaturvedi V."/>
        </authorList>
    </citation>
    <scope>NUCLEOTIDE SEQUENCE [LARGE SCALE GENOMIC DNA]</scope>
    <source>
        <strain evidence="2 3">15S00348</strain>
    </source>
</reference>
<dbReference type="Proteomes" id="UP000190409">
    <property type="component" value="Unassembled WGS sequence"/>
</dbReference>
<feature type="domain" description="HTH cro/C1-type" evidence="1">
    <location>
        <begin position="36"/>
        <end position="58"/>
    </location>
</feature>
<dbReference type="InterPro" id="IPR001387">
    <property type="entry name" value="Cro/C1-type_HTH"/>
</dbReference>
<dbReference type="CDD" id="cd00093">
    <property type="entry name" value="HTH_XRE"/>
    <property type="match status" value="1"/>
</dbReference>
<comment type="caution">
    <text evidence="2">The sequence shown here is derived from an EMBL/GenBank/DDBJ whole genome shotgun (WGS) entry which is preliminary data.</text>
</comment>
<dbReference type="GO" id="GO:0003677">
    <property type="term" value="F:DNA binding"/>
    <property type="evidence" value="ECO:0007669"/>
    <property type="project" value="InterPro"/>
</dbReference>
<evidence type="ECO:0000313" key="3">
    <source>
        <dbReference type="Proteomes" id="UP000190409"/>
    </source>
</evidence>
<dbReference type="Gene3D" id="1.10.260.40">
    <property type="entry name" value="lambda repressor-like DNA-binding domains"/>
    <property type="match status" value="1"/>
</dbReference>
<evidence type="ECO:0000259" key="1">
    <source>
        <dbReference type="PROSITE" id="PS50943"/>
    </source>
</evidence>
<evidence type="ECO:0000313" key="2">
    <source>
        <dbReference type="EMBL" id="OOL80753.1"/>
    </source>
</evidence>
<gene>
    <name evidence="2" type="ORF">BWX42_02250</name>
</gene>
<dbReference type="InterPro" id="IPR025246">
    <property type="entry name" value="IS30-like_HTH"/>
</dbReference>
<dbReference type="SUPFAM" id="SSF47413">
    <property type="entry name" value="lambda repressor-like DNA-binding domains"/>
    <property type="match status" value="1"/>
</dbReference>
<protein>
    <recommendedName>
        <fullName evidence="1">HTH cro/C1-type domain-containing protein</fullName>
    </recommendedName>
</protein>
<proteinExistence type="predicted"/>
<dbReference type="AlphaFoldDB" id="A0A1S8KM87"/>
<dbReference type="EMBL" id="MUYF01000003">
    <property type="protein sequence ID" value="OOL80753.1"/>
    <property type="molecule type" value="Genomic_DNA"/>
</dbReference>
<dbReference type="PROSITE" id="PS50943">
    <property type="entry name" value="HTH_CROC1"/>
    <property type="match status" value="1"/>
</dbReference>
<name>A0A1S8KM87_9LACT</name>
<dbReference type="InterPro" id="IPR010982">
    <property type="entry name" value="Lambda_DNA-bd_dom_sf"/>
</dbReference>
<accession>A0A1S8KM87</accession>